<comment type="caution">
    <text evidence="1">The sequence shown here is derived from an EMBL/GenBank/DDBJ whole genome shotgun (WGS) entry which is preliminary data.</text>
</comment>
<evidence type="ECO:0000313" key="1">
    <source>
        <dbReference type="EMBL" id="MBB4026456.1"/>
    </source>
</evidence>
<dbReference type="AlphaFoldDB" id="A0A7W6HWV1"/>
<dbReference type="Proteomes" id="UP000546007">
    <property type="component" value="Unassembled WGS sequence"/>
</dbReference>
<protein>
    <submittedName>
        <fullName evidence="1">NADPH-dependent curcumin reductase CurA</fullName>
    </submittedName>
</protein>
<name>A0A7W6HWV1_9BACT</name>
<evidence type="ECO:0000313" key="2">
    <source>
        <dbReference type="Proteomes" id="UP000546007"/>
    </source>
</evidence>
<gene>
    <name evidence="1" type="ORF">GGR14_002250</name>
</gene>
<sequence>MDFLIKVHHAEDTTTSDNMLDFWKKHSNKSLPKVCPCCKEPLLDPVGAHVIDRAGIMYITPMRRECNSAHKPEEFSVTKEDLVSLQLHS</sequence>
<proteinExistence type="predicted"/>
<reference evidence="1 2" key="1">
    <citation type="submission" date="2020-08" db="EMBL/GenBank/DDBJ databases">
        <title>Genomic Encyclopedia of Type Strains, Phase IV (KMG-IV): sequencing the most valuable type-strain genomes for metagenomic binning, comparative biology and taxonomic classification.</title>
        <authorList>
            <person name="Goeker M."/>
        </authorList>
    </citation>
    <scope>NUCLEOTIDE SEQUENCE [LARGE SCALE GENOMIC DNA]</scope>
    <source>
        <strain evidence="1 2">DSM 105721</strain>
    </source>
</reference>
<keyword evidence="2" id="KW-1185">Reference proteome</keyword>
<accession>A0A7W6HWV1</accession>
<dbReference type="EMBL" id="JACIES010000005">
    <property type="protein sequence ID" value="MBB4026456.1"/>
    <property type="molecule type" value="Genomic_DNA"/>
</dbReference>
<organism evidence="1 2">
    <name type="scientific">Butyricimonas faecihominis</name>
    <dbReference type="NCBI Taxonomy" id="1472416"/>
    <lineage>
        <taxon>Bacteria</taxon>
        <taxon>Pseudomonadati</taxon>
        <taxon>Bacteroidota</taxon>
        <taxon>Bacteroidia</taxon>
        <taxon>Bacteroidales</taxon>
        <taxon>Odoribacteraceae</taxon>
        <taxon>Butyricimonas</taxon>
    </lineage>
</organism>